<dbReference type="EMBL" id="JALNTZ010000005">
    <property type="protein sequence ID" value="KAJ3652932.1"/>
    <property type="molecule type" value="Genomic_DNA"/>
</dbReference>
<evidence type="ECO:0000313" key="2">
    <source>
        <dbReference type="Proteomes" id="UP001168821"/>
    </source>
</evidence>
<dbReference type="PANTHER" id="PTHR22954:SF3">
    <property type="entry name" value="PROTEIN CBG08539"/>
    <property type="match status" value="1"/>
</dbReference>
<proteinExistence type="predicted"/>
<reference evidence="1" key="1">
    <citation type="journal article" date="2023" name="G3 (Bethesda)">
        <title>Whole genome assemblies of Zophobas morio and Tenebrio molitor.</title>
        <authorList>
            <person name="Kaur S."/>
            <person name="Stinson S.A."/>
            <person name="diCenzo G.C."/>
        </authorList>
    </citation>
    <scope>NUCLEOTIDE SEQUENCE</scope>
    <source>
        <strain evidence="1">QUZm001</strain>
    </source>
</reference>
<comment type="caution">
    <text evidence="1">The sequence shown here is derived from an EMBL/GenBank/DDBJ whole genome shotgun (WGS) entry which is preliminary data.</text>
</comment>
<dbReference type="Proteomes" id="UP001168821">
    <property type="component" value="Unassembled WGS sequence"/>
</dbReference>
<sequence>MTELTKLKNQRKIIKAAITRIQNNVKDDDSVPELDARLLDLTEKLKEYNNIQNQIESVQVVDAEHNESYWESENDKERTSVENQYYKTLGKIKGIIIKNSPATSNPSLTPNSTTINIHNDCNKLEANEHSVNLKPLPLPTFDGKHSEWFSFFDLFKSLVHNDGNISNIRKFHYLRSCLKDEALRSIESLAVRNENYSKAIETLQKKV</sequence>
<dbReference type="Pfam" id="PF03564">
    <property type="entry name" value="DUF1759"/>
    <property type="match status" value="1"/>
</dbReference>
<name>A0AA38IF53_9CUCU</name>
<dbReference type="InterPro" id="IPR005312">
    <property type="entry name" value="DUF1759"/>
</dbReference>
<gene>
    <name evidence="1" type="ORF">Zmor_018855</name>
</gene>
<dbReference type="PANTHER" id="PTHR22954">
    <property type="entry name" value="RETROVIRAL PROTEASE-RELATED"/>
    <property type="match status" value="1"/>
</dbReference>
<accession>A0AA38IF53</accession>
<organism evidence="1 2">
    <name type="scientific">Zophobas morio</name>
    <dbReference type="NCBI Taxonomy" id="2755281"/>
    <lineage>
        <taxon>Eukaryota</taxon>
        <taxon>Metazoa</taxon>
        <taxon>Ecdysozoa</taxon>
        <taxon>Arthropoda</taxon>
        <taxon>Hexapoda</taxon>
        <taxon>Insecta</taxon>
        <taxon>Pterygota</taxon>
        <taxon>Neoptera</taxon>
        <taxon>Endopterygota</taxon>
        <taxon>Coleoptera</taxon>
        <taxon>Polyphaga</taxon>
        <taxon>Cucujiformia</taxon>
        <taxon>Tenebrionidae</taxon>
        <taxon>Zophobas</taxon>
    </lineage>
</organism>
<dbReference type="AlphaFoldDB" id="A0AA38IF53"/>
<evidence type="ECO:0000313" key="1">
    <source>
        <dbReference type="EMBL" id="KAJ3652932.1"/>
    </source>
</evidence>
<protein>
    <submittedName>
        <fullName evidence="1">Uncharacterized protein</fullName>
    </submittedName>
</protein>
<keyword evidence="2" id="KW-1185">Reference proteome</keyword>